<dbReference type="Proteomes" id="UP001190700">
    <property type="component" value="Unassembled WGS sequence"/>
</dbReference>
<keyword evidence="1" id="KW-0812">Transmembrane</keyword>
<evidence type="ECO:0000313" key="3">
    <source>
        <dbReference type="EMBL" id="KAK3235958.1"/>
    </source>
</evidence>
<evidence type="ECO:0000313" key="4">
    <source>
        <dbReference type="Proteomes" id="UP001190700"/>
    </source>
</evidence>
<accession>A0AAE0EPA8</accession>
<dbReference type="EMBL" id="LGRX02035187">
    <property type="protein sequence ID" value="KAK3235958.1"/>
    <property type="molecule type" value="Genomic_DNA"/>
</dbReference>
<keyword evidence="2" id="KW-0732">Signal</keyword>
<feature type="transmembrane region" description="Helical" evidence="1">
    <location>
        <begin position="143"/>
        <end position="163"/>
    </location>
</feature>
<proteinExistence type="predicted"/>
<evidence type="ECO:0000256" key="2">
    <source>
        <dbReference type="SAM" id="SignalP"/>
    </source>
</evidence>
<protein>
    <submittedName>
        <fullName evidence="3">Uncharacterized protein</fullName>
    </submittedName>
</protein>
<reference evidence="3 4" key="1">
    <citation type="journal article" date="2015" name="Genome Biol. Evol.">
        <title>Comparative Genomics of a Bacterivorous Green Alga Reveals Evolutionary Causalities and Consequences of Phago-Mixotrophic Mode of Nutrition.</title>
        <authorList>
            <person name="Burns J.A."/>
            <person name="Paasch A."/>
            <person name="Narechania A."/>
            <person name="Kim E."/>
        </authorList>
    </citation>
    <scope>NUCLEOTIDE SEQUENCE [LARGE SCALE GENOMIC DNA]</scope>
    <source>
        <strain evidence="3 4">PLY_AMNH</strain>
    </source>
</reference>
<keyword evidence="1" id="KW-1133">Transmembrane helix</keyword>
<name>A0AAE0EPA8_9CHLO</name>
<feature type="chain" id="PRO_5042120920" evidence="2">
    <location>
        <begin position="25"/>
        <end position="172"/>
    </location>
</feature>
<keyword evidence="4" id="KW-1185">Reference proteome</keyword>
<comment type="caution">
    <text evidence="3">The sequence shown here is derived from an EMBL/GenBank/DDBJ whole genome shotgun (WGS) entry which is preliminary data.</text>
</comment>
<gene>
    <name evidence="3" type="ORF">CYMTET_53872</name>
</gene>
<organism evidence="3 4">
    <name type="scientific">Cymbomonas tetramitiformis</name>
    <dbReference type="NCBI Taxonomy" id="36881"/>
    <lineage>
        <taxon>Eukaryota</taxon>
        <taxon>Viridiplantae</taxon>
        <taxon>Chlorophyta</taxon>
        <taxon>Pyramimonadophyceae</taxon>
        <taxon>Pyramimonadales</taxon>
        <taxon>Pyramimonadaceae</taxon>
        <taxon>Cymbomonas</taxon>
    </lineage>
</organism>
<feature type="signal peptide" evidence="2">
    <location>
        <begin position="1"/>
        <end position="24"/>
    </location>
</feature>
<keyword evidence="1" id="KW-0472">Membrane</keyword>
<dbReference type="AlphaFoldDB" id="A0AAE0EPA8"/>
<sequence>MHGRPQAFALLVILFCQLVDQSVSIPRKLLCKGGEEACRVEAAARMGAKFGMYPPPLPAKPGQVYISELSNPEFIEQHYKLFEDAGEDMEKKSEKETKIDVRSFFGAKKEKEAVAASESASNASRSDVVYGQPGQEAADGLNFSSKLLILFVACGITAGLVWWRSRQEVVTK</sequence>
<evidence type="ECO:0000256" key="1">
    <source>
        <dbReference type="SAM" id="Phobius"/>
    </source>
</evidence>